<accession>A0A919GK12</accession>
<dbReference type="InterPro" id="IPR051691">
    <property type="entry name" value="Metab_Enz_Cyan_OpOx_G3PDH"/>
</dbReference>
<gene>
    <name evidence="3" type="ORF">GCM10018793_56540</name>
</gene>
<keyword evidence="1" id="KW-0560">Oxidoreductase</keyword>
<dbReference type="SUPFAM" id="SSF51905">
    <property type="entry name" value="FAD/NAD(P)-binding domain"/>
    <property type="match status" value="1"/>
</dbReference>
<organism evidence="3 4">
    <name type="scientific">Streptomyces sulfonofaciens</name>
    <dbReference type="NCBI Taxonomy" id="68272"/>
    <lineage>
        <taxon>Bacteria</taxon>
        <taxon>Bacillati</taxon>
        <taxon>Actinomycetota</taxon>
        <taxon>Actinomycetes</taxon>
        <taxon>Kitasatosporales</taxon>
        <taxon>Streptomycetaceae</taxon>
        <taxon>Streptomyces</taxon>
    </lineage>
</organism>
<dbReference type="Proteomes" id="UP000603708">
    <property type="component" value="Unassembled WGS sequence"/>
</dbReference>
<dbReference type="EMBL" id="BNCD01000021">
    <property type="protein sequence ID" value="GHH86062.1"/>
    <property type="molecule type" value="Genomic_DNA"/>
</dbReference>
<dbReference type="PRINTS" id="PR00469">
    <property type="entry name" value="PNDRDTASEII"/>
</dbReference>
<evidence type="ECO:0000313" key="3">
    <source>
        <dbReference type="EMBL" id="GHH86062.1"/>
    </source>
</evidence>
<name>A0A919GK12_9ACTN</name>
<feature type="domain" description="FAD/NAD(P)-binding" evidence="2">
    <location>
        <begin position="14"/>
        <end position="309"/>
    </location>
</feature>
<dbReference type="Pfam" id="PF07992">
    <property type="entry name" value="Pyr_redox_2"/>
    <property type="match status" value="1"/>
</dbReference>
<sequence>MNGPVNGTVSRVVDVLVVGAGPAGLAAAARLAARGAGRVLVLDREQQPGGVPRHCEHRGFGPPGRRWTGPEYAARAAEAAVGAGAELRTGATVLGWAGPHTLDTTGPEGPERITARAVVLATGARERSRSARLVPGTRPAGVLTTGELQQAVYLYGRPVGRRAVIVGAEPVAYAALDALRRAGARPLAMVTGLPRSQAPLARAQRARLLGGVPLLTGAQVTELLGRPRLTGIRLRRGDGRSTVLACDTVVFTGDFTPENELARRGGITLDAGTRGPAVDAAFRTAQPGVFAVGSVLHAAESARVAAHEGALAARSVLRHLTGPAGWPDADAVTVRTELPLRWSVPNRLTPGAPVAGTFLLRTHRFLTRPTLRVTQDGRTLHRERHHRTAVPGRPVPLAGVWIPRVDPDGGPVWVGVG</sequence>
<protein>
    <submittedName>
        <fullName evidence="3">Oxidoreductase</fullName>
    </submittedName>
</protein>
<dbReference type="InterPro" id="IPR023753">
    <property type="entry name" value="FAD/NAD-binding_dom"/>
</dbReference>
<dbReference type="GO" id="GO:0016491">
    <property type="term" value="F:oxidoreductase activity"/>
    <property type="evidence" value="ECO:0007669"/>
    <property type="project" value="UniProtKB-KW"/>
</dbReference>
<evidence type="ECO:0000259" key="2">
    <source>
        <dbReference type="Pfam" id="PF07992"/>
    </source>
</evidence>
<proteinExistence type="predicted"/>
<dbReference type="PANTHER" id="PTHR42949">
    <property type="entry name" value="ANAEROBIC GLYCEROL-3-PHOSPHATE DEHYDROGENASE SUBUNIT B"/>
    <property type="match status" value="1"/>
</dbReference>
<dbReference type="RefSeq" id="WP_189936886.1">
    <property type="nucleotide sequence ID" value="NZ_BNCD01000021.1"/>
</dbReference>
<reference evidence="3" key="1">
    <citation type="journal article" date="2014" name="Int. J. Syst. Evol. Microbiol.">
        <title>Complete genome sequence of Corynebacterium casei LMG S-19264T (=DSM 44701T), isolated from a smear-ripened cheese.</title>
        <authorList>
            <consortium name="US DOE Joint Genome Institute (JGI-PGF)"/>
            <person name="Walter F."/>
            <person name="Albersmeier A."/>
            <person name="Kalinowski J."/>
            <person name="Ruckert C."/>
        </authorList>
    </citation>
    <scope>NUCLEOTIDE SEQUENCE</scope>
    <source>
        <strain evidence="3">JCM 5069</strain>
    </source>
</reference>
<dbReference type="AlphaFoldDB" id="A0A919GK12"/>
<evidence type="ECO:0000313" key="4">
    <source>
        <dbReference type="Proteomes" id="UP000603708"/>
    </source>
</evidence>
<dbReference type="PRINTS" id="PR00368">
    <property type="entry name" value="FADPNR"/>
</dbReference>
<keyword evidence="4" id="KW-1185">Reference proteome</keyword>
<comment type="caution">
    <text evidence="3">The sequence shown here is derived from an EMBL/GenBank/DDBJ whole genome shotgun (WGS) entry which is preliminary data.</text>
</comment>
<dbReference type="PANTHER" id="PTHR42949:SF3">
    <property type="entry name" value="ANAEROBIC GLYCEROL-3-PHOSPHATE DEHYDROGENASE SUBUNIT B"/>
    <property type="match status" value="1"/>
</dbReference>
<reference evidence="3" key="2">
    <citation type="submission" date="2020-09" db="EMBL/GenBank/DDBJ databases">
        <authorList>
            <person name="Sun Q."/>
            <person name="Ohkuma M."/>
        </authorList>
    </citation>
    <scope>NUCLEOTIDE SEQUENCE</scope>
    <source>
        <strain evidence="3">JCM 5069</strain>
    </source>
</reference>
<dbReference type="InterPro" id="IPR036188">
    <property type="entry name" value="FAD/NAD-bd_sf"/>
</dbReference>
<evidence type="ECO:0000256" key="1">
    <source>
        <dbReference type="ARBA" id="ARBA00023002"/>
    </source>
</evidence>
<dbReference type="Gene3D" id="3.50.50.60">
    <property type="entry name" value="FAD/NAD(P)-binding domain"/>
    <property type="match status" value="2"/>
</dbReference>